<keyword evidence="2" id="KW-1185">Reference proteome</keyword>
<protein>
    <submittedName>
        <fullName evidence="1">Phage tail protein</fullName>
    </submittedName>
</protein>
<dbReference type="PANTHER" id="PTHR38009">
    <property type="entry name" value="CONSERVED HYPOTHETICAL PHAGE TAIL PROTEIN"/>
    <property type="match status" value="1"/>
</dbReference>
<dbReference type="NCBIfam" id="TIGR02241">
    <property type="entry name" value="conserved hypothetical phage tail region protein"/>
    <property type="match status" value="1"/>
</dbReference>
<comment type="caution">
    <text evidence="1">The sequence shown here is derived from an EMBL/GenBank/DDBJ whole genome shotgun (WGS) entry which is preliminary data.</text>
</comment>
<dbReference type="Pfam" id="PF06841">
    <property type="entry name" value="Phage_T4_gp19"/>
    <property type="match status" value="1"/>
</dbReference>
<name>A0AAP2D7M4_9BACT</name>
<dbReference type="EMBL" id="JAHESC010000012">
    <property type="protein sequence ID" value="MBT1686943.1"/>
    <property type="molecule type" value="Genomic_DNA"/>
</dbReference>
<dbReference type="Proteomes" id="UP001319180">
    <property type="component" value="Unassembled WGS sequence"/>
</dbReference>
<dbReference type="GO" id="GO:0005198">
    <property type="term" value="F:structural molecule activity"/>
    <property type="evidence" value="ECO:0007669"/>
    <property type="project" value="InterPro"/>
</dbReference>
<accession>A0AAP2D7M4</accession>
<proteinExistence type="predicted"/>
<organism evidence="1 2">
    <name type="scientific">Dawidia soli</name>
    <dbReference type="NCBI Taxonomy" id="2782352"/>
    <lineage>
        <taxon>Bacteria</taxon>
        <taxon>Pseudomonadati</taxon>
        <taxon>Bacteroidota</taxon>
        <taxon>Cytophagia</taxon>
        <taxon>Cytophagales</taxon>
        <taxon>Chryseotaleaceae</taxon>
        <taxon>Dawidia</taxon>
    </lineage>
</organism>
<evidence type="ECO:0000313" key="1">
    <source>
        <dbReference type="EMBL" id="MBT1686943.1"/>
    </source>
</evidence>
<reference evidence="1 2" key="1">
    <citation type="submission" date="2021-05" db="EMBL/GenBank/DDBJ databases">
        <title>A Polyphasic approach of four new species of the genus Ohtaekwangia: Ohtaekwangia histidinii sp. nov., Ohtaekwangia cretensis sp. nov., Ohtaekwangia indiensis sp. nov., Ohtaekwangia reichenbachii sp. nov. from diverse environment.</title>
        <authorList>
            <person name="Octaviana S."/>
        </authorList>
    </citation>
    <scope>NUCLEOTIDE SEQUENCE [LARGE SCALE GENOMIC DNA]</scope>
    <source>
        <strain evidence="1 2">PWU37</strain>
    </source>
</reference>
<evidence type="ECO:0000313" key="2">
    <source>
        <dbReference type="Proteomes" id="UP001319180"/>
    </source>
</evidence>
<dbReference type="RefSeq" id="WP_254090178.1">
    <property type="nucleotide sequence ID" value="NZ_JAHESC010000012.1"/>
</dbReference>
<dbReference type="InterPro" id="IPR010667">
    <property type="entry name" value="Phage_T4_Gp19"/>
</dbReference>
<dbReference type="InterPro" id="IPR011747">
    <property type="entry name" value="CHP02241"/>
</dbReference>
<gene>
    <name evidence="1" type="ORF">KK078_10260</name>
</gene>
<dbReference type="AlphaFoldDB" id="A0AAP2D7M4"/>
<dbReference type="PANTHER" id="PTHR38009:SF1">
    <property type="entry name" value="CONSERVED HYPOTHETICAL PHAGE TAIL PROTEIN"/>
    <property type="match status" value="1"/>
</dbReference>
<sequence length="158" mass="17202">MAANQTTGEPYPLVGFYFSISFSGIADTNDLKFKAVSGISMSLEVENVAQGGDSGTFVTLPKKTTFSDLELKRGVLSASSAVTAWCYSWLLNDYSQPIEKKTVTLKLLSKDSTPVMTWQFNEAYPVQLDISSFSSTAEGEAALVVESIKLKYSTIQII</sequence>